<evidence type="ECO:0000256" key="2">
    <source>
        <dbReference type="ARBA" id="ARBA00004880"/>
    </source>
</evidence>
<comment type="caution">
    <text evidence="13">The sequence shown here is derived from an EMBL/GenBank/DDBJ whole genome shotgun (WGS) entry which is preliminary data.</text>
</comment>
<dbReference type="PROSITE" id="PS00482">
    <property type="entry name" value="DIHYDROOROTASE_1"/>
    <property type="match status" value="1"/>
</dbReference>
<dbReference type="PANTHER" id="PTHR43137">
    <property type="entry name" value="DIHYDROOROTASE"/>
    <property type="match status" value="1"/>
</dbReference>
<evidence type="ECO:0000256" key="7">
    <source>
        <dbReference type="ARBA" id="ARBA00022833"/>
    </source>
</evidence>
<evidence type="ECO:0000256" key="5">
    <source>
        <dbReference type="ARBA" id="ARBA00022723"/>
    </source>
</evidence>
<gene>
    <name evidence="9 13" type="primary">pyrC</name>
    <name evidence="13" type="ORF">TUM4630_20870</name>
</gene>
<protein>
    <recommendedName>
        <fullName evidence="4 9">Dihydroorotase</fullName>
        <shortName evidence="9">DHOase</shortName>
        <ecNumber evidence="4 9">3.5.2.3</ecNumber>
    </recommendedName>
</protein>
<keyword evidence="6 9" id="KW-0378">Hydrolase</keyword>
<feature type="binding site" description="via carbamate group" evidence="9">
    <location>
        <position position="153"/>
    </location>
    <ligand>
        <name>Zn(2+)</name>
        <dbReference type="ChEBI" id="CHEBI:29105"/>
        <label>1</label>
    </ligand>
</feature>
<proteinExistence type="inferred from homology"/>
<comment type="function">
    <text evidence="1 9">Catalyzes the reversible cyclization of carbamoyl aspartate to dihydroorotate.</text>
</comment>
<organism evidence="13 14">
    <name type="scientific">Shewanella algidipiscicola</name>
    <dbReference type="NCBI Taxonomy" id="614070"/>
    <lineage>
        <taxon>Bacteria</taxon>
        <taxon>Pseudomonadati</taxon>
        <taxon>Pseudomonadota</taxon>
        <taxon>Gammaproteobacteria</taxon>
        <taxon>Alteromonadales</taxon>
        <taxon>Shewanellaceae</taxon>
        <taxon>Shewanella</taxon>
    </lineage>
</organism>
<comment type="similarity">
    <text evidence="3 9 10">Belongs to the metallo-dependent hydrolases superfamily. DHOase family. Class II DHOase subfamily.</text>
</comment>
<keyword evidence="8 9" id="KW-0665">Pyrimidine biosynthesis</keyword>
<evidence type="ECO:0000313" key="14">
    <source>
        <dbReference type="Proteomes" id="UP000761574"/>
    </source>
</evidence>
<evidence type="ECO:0000256" key="1">
    <source>
        <dbReference type="ARBA" id="ARBA00002368"/>
    </source>
</evidence>
<keyword evidence="14" id="KW-1185">Reference proteome</keyword>
<dbReference type="NCBIfam" id="TIGR00856">
    <property type="entry name" value="pyrC_dimer"/>
    <property type="match status" value="1"/>
</dbReference>
<feature type="binding site" evidence="9">
    <location>
        <position position="301"/>
    </location>
    <ligand>
        <name>Zn(2+)</name>
        <dbReference type="ChEBI" id="CHEBI:29105"/>
        <label>1</label>
    </ligand>
</feature>
<dbReference type="InterPro" id="IPR002195">
    <property type="entry name" value="Dihydroorotase_CS"/>
</dbReference>
<dbReference type="PIRSF" id="PIRSF001237">
    <property type="entry name" value="DHOdimr"/>
    <property type="match status" value="1"/>
</dbReference>
<evidence type="ECO:0000256" key="8">
    <source>
        <dbReference type="ARBA" id="ARBA00022975"/>
    </source>
</evidence>
<feature type="active site" evidence="9">
    <location>
        <position position="301"/>
    </location>
</feature>
<comment type="subunit">
    <text evidence="9">Homodimer.</text>
</comment>
<comment type="pathway">
    <text evidence="2 9 10">Pyrimidine metabolism; UMP biosynthesis via de novo pathway; (S)-dihydroorotate from bicarbonate: step 3/3.</text>
</comment>
<dbReference type="EMBL" id="BPFB01000022">
    <property type="protein sequence ID" value="GIU47307.1"/>
    <property type="molecule type" value="Genomic_DNA"/>
</dbReference>
<feature type="binding site" evidence="9">
    <location>
        <position position="69"/>
    </location>
    <ligand>
        <name>Zn(2+)</name>
        <dbReference type="ChEBI" id="CHEBI:29105"/>
        <label>1</label>
    </ligand>
</feature>
<evidence type="ECO:0000256" key="3">
    <source>
        <dbReference type="ARBA" id="ARBA00005631"/>
    </source>
</evidence>
<feature type="binding site" evidence="9">
    <location>
        <position position="273"/>
    </location>
    <ligand>
        <name>substrate</name>
    </ligand>
</feature>
<evidence type="ECO:0000256" key="4">
    <source>
        <dbReference type="ARBA" id="ARBA00012860"/>
    </source>
</evidence>
<feature type="binding site" evidence="9">
    <location>
        <position position="190"/>
    </location>
    <ligand>
        <name>Zn(2+)</name>
        <dbReference type="ChEBI" id="CHEBI:29105"/>
        <label>2</label>
    </ligand>
</feature>
<dbReference type="InterPro" id="IPR006680">
    <property type="entry name" value="Amidohydro-rel"/>
</dbReference>
<feature type="binding site" description="via carbamate group" evidence="9">
    <location>
        <position position="153"/>
    </location>
    <ligand>
        <name>Zn(2+)</name>
        <dbReference type="ChEBI" id="CHEBI:29105"/>
        <label>2</label>
    </ligand>
</feature>
<feature type="domain" description="Amidohydrolase-related" evidence="12">
    <location>
        <begin position="67"/>
        <end position="363"/>
    </location>
</feature>
<dbReference type="SUPFAM" id="SSF51556">
    <property type="entry name" value="Metallo-dependent hydrolases"/>
    <property type="match status" value="1"/>
</dbReference>
<evidence type="ECO:0000256" key="6">
    <source>
        <dbReference type="ARBA" id="ARBA00022801"/>
    </source>
</evidence>
<keyword evidence="5 9" id="KW-0479">Metal-binding</keyword>
<dbReference type="HAMAP" id="MF_00219">
    <property type="entry name" value="PyrC_classII"/>
    <property type="match status" value="1"/>
</dbReference>
<evidence type="ECO:0000313" key="13">
    <source>
        <dbReference type="EMBL" id="GIU47307.1"/>
    </source>
</evidence>
<feature type="modified residue" description="N6-carboxylysine" evidence="9">
    <location>
        <position position="153"/>
    </location>
</feature>
<feature type="compositionally biased region" description="Polar residues" evidence="11">
    <location>
        <begin position="33"/>
        <end position="49"/>
    </location>
</feature>
<feature type="binding site" evidence="9">
    <location>
        <position position="71"/>
    </location>
    <ligand>
        <name>Zn(2+)</name>
        <dbReference type="ChEBI" id="CHEBI:29105"/>
        <label>1</label>
    </ligand>
</feature>
<feature type="binding site" evidence="9">
    <location>
        <position position="228"/>
    </location>
    <ligand>
        <name>Zn(2+)</name>
        <dbReference type="ChEBI" id="CHEBI:29105"/>
        <label>2</label>
    </ligand>
</feature>
<dbReference type="InterPro" id="IPR004721">
    <property type="entry name" value="DHOdimr"/>
</dbReference>
<feature type="binding site" evidence="9">
    <location>
        <position position="97"/>
    </location>
    <ligand>
        <name>substrate</name>
    </ligand>
</feature>
<feature type="region of interest" description="Disordered" evidence="11">
    <location>
        <begin position="33"/>
        <end position="56"/>
    </location>
</feature>
<dbReference type="PANTHER" id="PTHR43137:SF1">
    <property type="entry name" value="DIHYDROOROTASE"/>
    <property type="match status" value="1"/>
</dbReference>
<name>A0ABQ4PIB3_9GAMM</name>
<feature type="binding site" evidence="9">
    <location>
        <position position="317"/>
    </location>
    <ligand>
        <name>substrate</name>
    </ligand>
</feature>
<sequence>MTNDAKLSQLWLKKDLDRDKQMIYRRWSVNKSPFGSLQRSPSHIRSSHSTQKKDTSMTTITITRPDDWHVHLRDGDVLADTVRDTGRYMGRAIIMPNLVPPATNLDSAMAYYERIKAVTTTNFEPLMVLYLTDNTTAEDIRAAKASGKVVAAKLYPAGATTNSDSGVTDVNNIYPVLEAMQEVGMLFLVHGEVTDSSIDIFDREAIFIENTLKQVVRDFPKLKIVLEHITTKDAVDFVMSAPDNVAATITAHHLLYNRNHMLAGGIRPHFYCLPILKRNTHQQALLAAAASGSKKFFLGTDSAPHAKDRKEAACGCAGSYTAHAAIELYAEAFESVNALDKLEAFASFNGPDFYGLARNSDTITLVKRSWDVPATYPLGDTGVVPIRAGETIEWQVEN</sequence>
<feature type="binding site" evidence="9">
    <location>
        <position position="190"/>
    </location>
    <ligand>
        <name>substrate</name>
    </ligand>
</feature>
<reference evidence="13 14" key="1">
    <citation type="submission" date="2021-05" db="EMBL/GenBank/DDBJ databases">
        <title>Molecular characterization for Shewanella algae harboring chromosomal blaOXA-55-like strains isolated from clinical and environment sample.</title>
        <authorList>
            <person name="Ohama Y."/>
            <person name="Aoki K."/>
            <person name="Harada S."/>
            <person name="Moriya K."/>
            <person name="Ishii Y."/>
            <person name="Tateda K."/>
        </authorList>
    </citation>
    <scope>NUCLEOTIDE SEQUENCE [LARGE SCALE GENOMIC DNA]</scope>
    <source>
        <strain evidence="13 14">LMG 23746</strain>
    </source>
</reference>
<comment type="catalytic activity">
    <reaction evidence="9 10">
        <text>(S)-dihydroorotate + H2O = N-carbamoyl-L-aspartate + H(+)</text>
        <dbReference type="Rhea" id="RHEA:24296"/>
        <dbReference type="ChEBI" id="CHEBI:15377"/>
        <dbReference type="ChEBI" id="CHEBI:15378"/>
        <dbReference type="ChEBI" id="CHEBI:30864"/>
        <dbReference type="ChEBI" id="CHEBI:32814"/>
        <dbReference type="EC" id="3.5.2.3"/>
    </reaction>
</comment>
<evidence type="ECO:0000256" key="10">
    <source>
        <dbReference type="RuleBase" id="RU003440"/>
    </source>
</evidence>
<accession>A0ABQ4PIB3</accession>
<feature type="binding site" evidence="9">
    <location>
        <position position="305"/>
    </location>
    <ligand>
        <name>substrate</name>
    </ligand>
</feature>
<evidence type="ECO:0000256" key="9">
    <source>
        <dbReference type="HAMAP-Rule" id="MF_00219"/>
    </source>
</evidence>
<comment type="cofactor">
    <cofactor evidence="9 10">
        <name>Zn(2+)</name>
        <dbReference type="ChEBI" id="CHEBI:29105"/>
    </cofactor>
    <text evidence="9 10">Binds 2 Zn(2+) ions per subunit.</text>
</comment>
<evidence type="ECO:0000256" key="11">
    <source>
        <dbReference type="SAM" id="MobiDB-lite"/>
    </source>
</evidence>
<dbReference type="PROSITE" id="PS00483">
    <property type="entry name" value="DIHYDROOROTASE_2"/>
    <property type="match status" value="1"/>
</dbReference>
<dbReference type="EC" id="3.5.2.3" evidence="4 9"/>
<feature type="binding site" evidence="9">
    <location>
        <begin position="71"/>
        <end position="73"/>
    </location>
    <ligand>
        <name>substrate</name>
    </ligand>
</feature>
<dbReference type="InterPro" id="IPR032466">
    <property type="entry name" value="Metal_Hydrolase"/>
</dbReference>
<dbReference type="Proteomes" id="UP000761574">
    <property type="component" value="Unassembled WGS sequence"/>
</dbReference>
<evidence type="ECO:0000259" key="12">
    <source>
        <dbReference type="Pfam" id="PF01979"/>
    </source>
</evidence>
<keyword evidence="7 9" id="KW-0862">Zinc</keyword>
<dbReference type="CDD" id="cd01294">
    <property type="entry name" value="DHOase"/>
    <property type="match status" value="1"/>
</dbReference>
<dbReference type="Pfam" id="PF01979">
    <property type="entry name" value="Amidohydro_1"/>
    <property type="match status" value="1"/>
</dbReference>
<dbReference type="Gene3D" id="3.20.20.140">
    <property type="entry name" value="Metal-dependent hydrolases"/>
    <property type="match status" value="1"/>
</dbReference>